<comment type="caution">
    <text evidence="2">The sequence shown here is derived from an EMBL/GenBank/DDBJ whole genome shotgun (WGS) entry which is preliminary data.</text>
</comment>
<keyword evidence="3" id="KW-1185">Reference proteome</keyword>
<evidence type="ECO:0000313" key="3">
    <source>
        <dbReference type="Proteomes" id="UP000266721"/>
    </source>
</evidence>
<feature type="non-terminal residue" evidence="2">
    <location>
        <position position="1"/>
    </location>
</feature>
<feature type="compositionally biased region" description="Polar residues" evidence="1">
    <location>
        <begin position="140"/>
        <end position="151"/>
    </location>
</feature>
<name>A0A3L5TSZ7_MYTGA</name>
<reference evidence="2 3" key="1">
    <citation type="journal article" date="2016" name="PLoS ONE">
        <title>A First Insight into the Genome of the Filter-Feeder Mussel Mytilus galloprovincialis.</title>
        <authorList>
            <person name="Murgarella M."/>
            <person name="Puiu D."/>
            <person name="Novoa B."/>
            <person name="Figueras A."/>
            <person name="Posada D."/>
            <person name="Canchaya C."/>
        </authorList>
    </citation>
    <scope>NUCLEOTIDE SEQUENCE [LARGE SCALE GENOMIC DNA]</scope>
    <source>
        <tissue evidence="2">Muscle</tissue>
    </source>
</reference>
<evidence type="ECO:0000256" key="1">
    <source>
        <dbReference type="SAM" id="MobiDB-lite"/>
    </source>
</evidence>
<sequence>MDAVHDEIPAHDATGTNTCVIPVPSAEVLTVIKGLVRNDVQDYLKAVIAWSARQHPFSERKEYINLTGSGTVDDSQNNMDIMIEEDLPSATHFLNDSFNFTSALKKSDILPLVRRSPRKPNRPTEGERQNIYPIETVSCSYESQPSNSETTETLKRSPRKNNVTLTETQKKISDRQQMNISDSHQSIAPKTVPQRSKTVITDGKMMSILLTKLV</sequence>
<organism evidence="2 3">
    <name type="scientific">Mytilus galloprovincialis</name>
    <name type="common">Mediterranean mussel</name>
    <dbReference type="NCBI Taxonomy" id="29158"/>
    <lineage>
        <taxon>Eukaryota</taxon>
        <taxon>Metazoa</taxon>
        <taxon>Spiralia</taxon>
        <taxon>Lophotrochozoa</taxon>
        <taxon>Mollusca</taxon>
        <taxon>Bivalvia</taxon>
        <taxon>Autobranchia</taxon>
        <taxon>Pteriomorphia</taxon>
        <taxon>Mytilida</taxon>
        <taxon>Mytiloidea</taxon>
        <taxon>Mytilidae</taxon>
        <taxon>Mytilinae</taxon>
        <taxon>Mytilus</taxon>
    </lineage>
</organism>
<dbReference type="AlphaFoldDB" id="A0A3L5TSZ7"/>
<protein>
    <submittedName>
        <fullName evidence="2">Uncharacterized protein</fullName>
    </submittedName>
</protein>
<gene>
    <name evidence="2" type="ORF">AM593_08977</name>
</gene>
<feature type="compositionally biased region" description="Polar residues" evidence="1">
    <location>
        <begin position="175"/>
        <end position="194"/>
    </location>
</feature>
<feature type="region of interest" description="Disordered" evidence="1">
    <location>
        <begin position="140"/>
        <end position="194"/>
    </location>
</feature>
<dbReference type="Proteomes" id="UP000266721">
    <property type="component" value="Unassembled WGS sequence"/>
</dbReference>
<proteinExistence type="predicted"/>
<dbReference type="EMBL" id="KV585258">
    <property type="protein sequence ID" value="OPL33039.1"/>
    <property type="molecule type" value="Genomic_DNA"/>
</dbReference>
<evidence type="ECO:0000313" key="2">
    <source>
        <dbReference type="EMBL" id="OPL33039.1"/>
    </source>
</evidence>
<accession>A0A3L5TSZ7</accession>